<comment type="caution">
    <text evidence="2">The sequence shown here is derived from an EMBL/GenBank/DDBJ whole genome shotgun (WGS) entry which is preliminary data.</text>
</comment>
<reference evidence="2" key="1">
    <citation type="submission" date="2021-07" db="EMBL/GenBank/DDBJ databases">
        <authorList>
            <person name="Durling M."/>
        </authorList>
    </citation>
    <scope>NUCLEOTIDE SEQUENCE</scope>
</reference>
<name>A0A9N9Q6N1_9HELO</name>
<keyword evidence="1" id="KW-1133">Transmembrane helix</keyword>
<dbReference type="Gene3D" id="1.20.58.340">
    <property type="entry name" value="Magnesium transport protein CorA, transmembrane region"/>
    <property type="match status" value="1"/>
</dbReference>
<proteinExistence type="predicted"/>
<feature type="transmembrane region" description="Helical" evidence="1">
    <location>
        <begin position="378"/>
        <end position="395"/>
    </location>
</feature>
<evidence type="ECO:0000313" key="3">
    <source>
        <dbReference type="Proteomes" id="UP000701801"/>
    </source>
</evidence>
<evidence type="ECO:0000313" key="2">
    <source>
        <dbReference type="EMBL" id="CAG8981825.1"/>
    </source>
</evidence>
<dbReference type="Pfam" id="PF01544">
    <property type="entry name" value="CorA"/>
    <property type="match status" value="1"/>
</dbReference>
<dbReference type="OrthoDB" id="5428055at2759"/>
<keyword evidence="1" id="KW-0472">Membrane</keyword>
<dbReference type="InterPro" id="IPR002523">
    <property type="entry name" value="MgTranspt_CorA/ZnTranspt_ZntB"/>
</dbReference>
<dbReference type="Proteomes" id="UP000701801">
    <property type="component" value="Unassembled WGS sequence"/>
</dbReference>
<dbReference type="GO" id="GO:0016020">
    <property type="term" value="C:membrane"/>
    <property type="evidence" value="ECO:0007669"/>
    <property type="project" value="InterPro"/>
</dbReference>
<accession>A0A9N9Q6N1</accession>
<sequence>MGTPYADYVRAQSCRNPCLYNLCQFLDRENKENECQITSLDFFSGNEMPRVVDLQIIDVASLLRHPDCNMNTAGRILIIENLTRDVVELLGVSLNVDPPFFASHIYGPTVEITASKPSSAILPSKSKNLNFLSIQYQHTIQFHDAVPPRKLFRDSNSKPFQGGYEDFLERQAFPDQVNWDPQRSSLRKDLVYYFQKKRPPGFKSKDPTLLSLAYYPLKITAADWVIYIEARSNIIKQYEYSTEATPGPTSAGQKRLTTIDSDLRALQVWGRRSLKTLSKLRSGLRFLKYRTKDVQEDEYLTLIDDYEHLISMVNIYRHRLETLVPLLTSVVQITDTRRSLREAANVTRLTNLALFFVPLSFVSSLFSINEGVSAKGYGYYFALAIPVFGIVLFLAHPPESVKWLGYVGRRGRSE</sequence>
<keyword evidence="3" id="KW-1185">Reference proteome</keyword>
<organism evidence="2 3">
    <name type="scientific">Hymenoscyphus albidus</name>
    <dbReference type="NCBI Taxonomy" id="595503"/>
    <lineage>
        <taxon>Eukaryota</taxon>
        <taxon>Fungi</taxon>
        <taxon>Dikarya</taxon>
        <taxon>Ascomycota</taxon>
        <taxon>Pezizomycotina</taxon>
        <taxon>Leotiomycetes</taxon>
        <taxon>Helotiales</taxon>
        <taxon>Helotiaceae</taxon>
        <taxon>Hymenoscyphus</taxon>
    </lineage>
</organism>
<evidence type="ECO:0000256" key="1">
    <source>
        <dbReference type="SAM" id="Phobius"/>
    </source>
</evidence>
<dbReference type="AlphaFoldDB" id="A0A9N9Q6N1"/>
<dbReference type="EMBL" id="CAJVRM010000521">
    <property type="protein sequence ID" value="CAG8981825.1"/>
    <property type="molecule type" value="Genomic_DNA"/>
</dbReference>
<protein>
    <submittedName>
        <fullName evidence="2">Uncharacterized protein</fullName>
    </submittedName>
</protein>
<dbReference type="GO" id="GO:0046873">
    <property type="term" value="F:metal ion transmembrane transporter activity"/>
    <property type="evidence" value="ECO:0007669"/>
    <property type="project" value="InterPro"/>
</dbReference>
<feature type="transmembrane region" description="Helical" evidence="1">
    <location>
        <begin position="346"/>
        <end position="366"/>
    </location>
</feature>
<gene>
    <name evidence="2" type="ORF">HYALB_00013754</name>
</gene>
<keyword evidence="1" id="KW-0812">Transmembrane</keyword>